<proteinExistence type="predicted"/>
<reference evidence="2 3" key="1">
    <citation type="submission" date="2016-10" db="EMBL/GenBank/DDBJ databases">
        <authorList>
            <person name="de Groot N.N."/>
        </authorList>
    </citation>
    <scope>NUCLEOTIDE SEQUENCE [LARGE SCALE GENOMIC DNA]</scope>
    <source>
        <strain evidence="2 3">S5-249</strain>
    </source>
</reference>
<keyword evidence="3" id="KW-1185">Reference proteome</keyword>
<gene>
    <name evidence="2" type="ORF">SAMN05192580_2191</name>
</gene>
<protein>
    <submittedName>
        <fullName evidence="2">DNA binding domain-containing protein, excisionase family</fullName>
    </submittedName>
</protein>
<accession>A0A1I6L2J4</accession>
<dbReference type="EMBL" id="FOZG01000002">
    <property type="protein sequence ID" value="SFR97661.1"/>
    <property type="molecule type" value="Genomic_DNA"/>
</dbReference>
<dbReference type="Pfam" id="PF12728">
    <property type="entry name" value="HTH_17"/>
    <property type="match status" value="1"/>
</dbReference>
<feature type="domain" description="Helix-turn-helix" evidence="1">
    <location>
        <begin position="17"/>
        <end position="63"/>
    </location>
</feature>
<evidence type="ECO:0000259" key="1">
    <source>
        <dbReference type="Pfam" id="PF12728"/>
    </source>
</evidence>
<evidence type="ECO:0000313" key="3">
    <source>
        <dbReference type="Proteomes" id="UP000198824"/>
    </source>
</evidence>
<dbReference type="STRING" id="1166337.SAMN05192580_2191"/>
<dbReference type="AlphaFoldDB" id="A0A1I6L2J4"/>
<name>A0A1I6L2J4_9SPHN</name>
<organism evidence="2 3">
    <name type="scientific">Sphingomonas jatrophae</name>
    <dbReference type="NCBI Taxonomy" id="1166337"/>
    <lineage>
        <taxon>Bacteria</taxon>
        <taxon>Pseudomonadati</taxon>
        <taxon>Pseudomonadota</taxon>
        <taxon>Alphaproteobacteria</taxon>
        <taxon>Sphingomonadales</taxon>
        <taxon>Sphingomonadaceae</taxon>
        <taxon>Sphingomonas</taxon>
    </lineage>
</organism>
<evidence type="ECO:0000313" key="2">
    <source>
        <dbReference type="EMBL" id="SFR97661.1"/>
    </source>
</evidence>
<dbReference type="InterPro" id="IPR041657">
    <property type="entry name" value="HTH_17"/>
</dbReference>
<dbReference type="Proteomes" id="UP000198824">
    <property type="component" value="Unassembled WGS sequence"/>
</dbReference>
<sequence>MSRPKRVIKRSLYGPNYMTLAEAANYLRITRMDLRRLIRAKAFREHYSKELPTLVSTIDVLRWERFLPKNYDWWDHPQWAMPV</sequence>